<evidence type="ECO:0000313" key="10">
    <source>
        <dbReference type="Proteomes" id="UP000694620"/>
    </source>
</evidence>
<dbReference type="SMART" id="SM00409">
    <property type="entry name" value="IG"/>
    <property type="match status" value="2"/>
</dbReference>
<dbReference type="InterPro" id="IPR052051">
    <property type="entry name" value="TCR_complex_component"/>
</dbReference>
<keyword evidence="6" id="KW-1015">Disulfide bond</keyword>
<dbReference type="CDD" id="cd00099">
    <property type="entry name" value="IgV"/>
    <property type="match status" value="1"/>
</dbReference>
<dbReference type="GO" id="GO:0009617">
    <property type="term" value="P:response to bacterium"/>
    <property type="evidence" value="ECO:0007669"/>
    <property type="project" value="TreeGrafter"/>
</dbReference>
<dbReference type="Pfam" id="PF07686">
    <property type="entry name" value="V-set"/>
    <property type="match status" value="1"/>
</dbReference>
<dbReference type="InterPro" id="IPR013106">
    <property type="entry name" value="Ig_V-set"/>
</dbReference>
<reference evidence="9" key="1">
    <citation type="submission" date="2021-06" db="EMBL/GenBank/DDBJ databases">
        <authorList>
            <consortium name="Wellcome Sanger Institute Data Sharing"/>
        </authorList>
    </citation>
    <scope>NUCLEOTIDE SEQUENCE [LARGE SCALE GENOMIC DNA]</scope>
</reference>
<dbReference type="SMART" id="SM00406">
    <property type="entry name" value="IGv"/>
    <property type="match status" value="1"/>
</dbReference>
<dbReference type="Ensembl" id="ENSECRT00000020086.1">
    <property type="protein sequence ID" value="ENSECRP00000019685.1"/>
    <property type="gene ID" value="ENSECRG00000013043.1"/>
</dbReference>
<evidence type="ECO:0000256" key="1">
    <source>
        <dbReference type="ARBA" id="ARBA00004236"/>
    </source>
</evidence>
<keyword evidence="3" id="KW-0732">Signal</keyword>
<dbReference type="AlphaFoldDB" id="A0A8C4XBH7"/>
<dbReference type="GeneTree" id="ENSGT01030000234530"/>
<keyword evidence="7" id="KW-0325">Glycoprotein</keyword>
<evidence type="ECO:0000256" key="7">
    <source>
        <dbReference type="ARBA" id="ARBA00023180"/>
    </source>
</evidence>
<dbReference type="InterPro" id="IPR003599">
    <property type="entry name" value="Ig_sub"/>
</dbReference>
<evidence type="ECO:0000313" key="9">
    <source>
        <dbReference type="Ensembl" id="ENSECRP00000019685.1"/>
    </source>
</evidence>
<evidence type="ECO:0000259" key="8">
    <source>
        <dbReference type="PROSITE" id="PS50835"/>
    </source>
</evidence>
<organism evidence="9 10">
    <name type="scientific">Erpetoichthys calabaricus</name>
    <name type="common">Rope fish</name>
    <name type="synonym">Calamoichthys calabaricus</name>
    <dbReference type="NCBI Taxonomy" id="27687"/>
    <lineage>
        <taxon>Eukaryota</taxon>
        <taxon>Metazoa</taxon>
        <taxon>Chordata</taxon>
        <taxon>Craniata</taxon>
        <taxon>Vertebrata</taxon>
        <taxon>Euteleostomi</taxon>
        <taxon>Actinopterygii</taxon>
        <taxon>Polypteriformes</taxon>
        <taxon>Polypteridae</taxon>
        <taxon>Erpetoichthys</taxon>
    </lineage>
</organism>
<dbReference type="PROSITE" id="PS50835">
    <property type="entry name" value="IG_LIKE"/>
    <property type="match status" value="2"/>
</dbReference>
<dbReference type="GO" id="GO:0005886">
    <property type="term" value="C:plasma membrane"/>
    <property type="evidence" value="ECO:0007669"/>
    <property type="project" value="UniProtKB-SubCell"/>
</dbReference>
<comment type="subcellular location">
    <subcellularLocation>
        <location evidence="1">Cell membrane</location>
    </subcellularLocation>
</comment>
<keyword evidence="2" id="KW-1003">Cell membrane</keyword>
<keyword evidence="10" id="KW-1185">Reference proteome</keyword>
<dbReference type="GO" id="GO:0002376">
    <property type="term" value="P:immune system process"/>
    <property type="evidence" value="ECO:0007669"/>
    <property type="project" value="UniProtKB-KW"/>
</dbReference>
<feature type="domain" description="Ig-like" evidence="8">
    <location>
        <begin position="142"/>
        <end position="242"/>
    </location>
</feature>
<reference evidence="9" key="2">
    <citation type="submission" date="2025-08" db="UniProtKB">
        <authorList>
            <consortium name="Ensembl"/>
        </authorList>
    </citation>
    <scope>IDENTIFICATION</scope>
</reference>
<keyword evidence="4" id="KW-0391">Immunity</keyword>
<dbReference type="Gene3D" id="2.60.40.10">
    <property type="entry name" value="Immunoglobulins"/>
    <property type="match status" value="2"/>
</dbReference>
<name>A0A8C4XBH7_ERPCA</name>
<evidence type="ECO:0000256" key="4">
    <source>
        <dbReference type="ARBA" id="ARBA00022859"/>
    </source>
</evidence>
<evidence type="ECO:0000256" key="2">
    <source>
        <dbReference type="ARBA" id="ARBA00022475"/>
    </source>
</evidence>
<accession>A0A8C4XBH7</accession>
<sequence>MSILAYCNYISQLSFYFLGVFTANIITQSQLSVTAQLGDSVTLQGFISHSPHNNYIWFKQTFGKAPQYVLSSKADSNDSIFYNEFQKSNRFQIQKTKNSFNLSISRLEPSDMGTYYCGVVRRSDVLFGNGTELCLSGKYISPVFQPPVLTPVQYGDSVTVKCIITGVRYRDHHHVYWFWKTKEGTHQSLKTSSENIIQCNNSSEECVYSLQKQNFSSWDVGTYYCALTMCGQIFLGNGAELNPSVILPILVSIIVIERVVKSCQGFPFSSMTWWCLSDYNNLTVNDE</sequence>
<dbReference type="InterPro" id="IPR036179">
    <property type="entry name" value="Ig-like_dom_sf"/>
</dbReference>
<dbReference type="SUPFAM" id="SSF48726">
    <property type="entry name" value="Immunoglobulin"/>
    <property type="match status" value="2"/>
</dbReference>
<dbReference type="InterPro" id="IPR013783">
    <property type="entry name" value="Ig-like_fold"/>
</dbReference>
<dbReference type="Proteomes" id="UP000694620">
    <property type="component" value="Chromosome 4"/>
</dbReference>
<feature type="domain" description="Ig-like" evidence="8">
    <location>
        <begin position="23"/>
        <end position="119"/>
    </location>
</feature>
<dbReference type="InterPro" id="IPR007110">
    <property type="entry name" value="Ig-like_dom"/>
</dbReference>
<evidence type="ECO:0000256" key="3">
    <source>
        <dbReference type="ARBA" id="ARBA00022729"/>
    </source>
</evidence>
<reference evidence="9" key="3">
    <citation type="submission" date="2025-09" db="UniProtKB">
        <authorList>
            <consortium name="Ensembl"/>
        </authorList>
    </citation>
    <scope>IDENTIFICATION</scope>
</reference>
<evidence type="ECO:0000256" key="5">
    <source>
        <dbReference type="ARBA" id="ARBA00023136"/>
    </source>
</evidence>
<dbReference type="PANTHER" id="PTHR19433">
    <property type="entry name" value="T-CELL RECEPTOR ALPHA CHAIN V REGION-RELATED"/>
    <property type="match status" value="1"/>
</dbReference>
<proteinExistence type="predicted"/>
<dbReference type="PANTHER" id="PTHR19433:SF133">
    <property type="entry name" value="IMMUNE-TYPE RECEPTOR 5 PRECURSOR-RELATED"/>
    <property type="match status" value="1"/>
</dbReference>
<protein>
    <recommendedName>
        <fullName evidence="8">Ig-like domain-containing protein</fullName>
    </recommendedName>
</protein>
<evidence type="ECO:0000256" key="6">
    <source>
        <dbReference type="ARBA" id="ARBA00023157"/>
    </source>
</evidence>
<keyword evidence="5" id="KW-0472">Membrane</keyword>